<dbReference type="GO" id="GO:0030170">
    <property type="term" value="F:pyridoxal phosphate binding"/>
    <property type="evidence" value="ECO:0007669"/>
    <property type="project" value="InterPro"/>
</dbReference>
<proteinExistence type="predicted"/>
<dbReference type="EMBL" id="JAXLQG010000003">
    <property type="protein sequence ID" value="KAK5542070.1"/>
    <property type="molecule type" value="Genomic_DNA"/>
</dbReference>
<evidence type="ECO:0000313" key="2">
    <source>
        <dbReference type="EMBL" id="KAK5542070.1"/>
    </source>
</evidence>
<gene>
    <name evidence="2" type="ORF">LTR25_001955</name>
</gene>
<dbReference type="InterPro" id="IPR015421">
    <property type="entry name" value="PyrdxlP-dep_Trfase_major"/>
</dbReference>
<evidence type="ECO:0000259" key="1">
    <source>
        <dbReference type="Pfam" id="PF00155"/>
    </source>
</evidence>
<dbReference type="PANTHER" id="PTHR43510">
    <property type="entry name" value="AMINOTRANSFERASE FUNCTION, HYPOTHETICAL (EUROFUNG)"/>
    <property type="match status" value="1"/>
</dbReference>
<accession>A0AAV9QJF0</accession>
<dbReference type="AlphaFoldDB" id="A0AAV9QJF0"/>
<protein>
    <recommendedName>
        <fullName evidence="1">Aminotransferase class I/classII large domain-containing protein</fullName>
    </recommendedName>
</protein>
<dbReference type="Pfam" id="PF00155">
    <property type="entry name" value="Aminotran_1_2"/>
    <property type="match status" value="1"/>
</dbReference>
<sequence length="407" mass="44434">MAESSPPELTEWHPLLRSSADYDLASPSVSPISISELLDISDNRGETETKLALNNFKLGEDESPVGSVEFRKNLASLYSARSAGVTQDHIIITNGTSSSNYTVFAALLSPGDHVVCQYPVDGLLYETLASLGAEAALWEAEPAKRWQLDLDELKKLIKDNTKMIVINSPCNPTGAVVSKSKLETLFEIAEEKGIFILADESYRPLFHSISPSDEDFPPSAINMGYSKVIVTGTISQAYSLPGIKAGWVASKNKEIVDACRKTGRHLDLSASKLDQAVAAEALSDRCIHTLLGRNIRLCQTNLELLQGFIEEHSWACSWVKPLAGTTAMLKFHKMGKPVDDAKFCLALLKEAGLFICPANTCFGDGEKYRGYVRVAIGVSTSQFKPALAAWTSFMEENYDSVPTSSRK</sequence>
<reference evidence="2 3" key="1">
    <citation type="submission" date="2023-06" db="EMBL/GenBank/DDBJ databases">
        <title>Black Yeasts Isolated from many extreme environments.</title>
        <authorList>
            <person name="Coleine C."/>
            <person name="Stajich J.E."/>
            <person name="Selbmann L."/>
        </authorList>
    </citation>
    <scope>NUCLEOTIDE SEQUENCE [LARGE SCALE GENOMIC DNA]</scope>
    <source>
        <strain evidence="2 3">CCFEE 5887</strain>
    </source>
</reference>
<dbReference type="Gene3D" id="3.90.1150.10">
    <property type="entry name" value="Aspartate Aminotransferase, domain 1"/>
    <property type="match status" value="1"/>
</dbReference>
<dbReference type="InterPro" id="IPR015424">
    <property type="entry name" value="PyrdxlP-dep_Trfase"/>
</dbReference>
<dbReference type="InterPro" id="IPR015422">
    <property type="entry name" value="PyrdxlP-dep_Trfase_small"/>
</dbReference>
<organism evidence="2 3">
    <name type="scientific">Vermiconidia calcicola</name>
    <dbReference type="NCBI Taxonomy" id="1690605"/>
    <lineage>
        <taxon>Eukaryota</taxon>
        <taxon>Fungi</taxon>
        <taxon>Dikarya</taxon>
        <taxon>Ascomycota</taxon>
        <taxon>Pezizomycotina</taxon>
        <taxon>Dothideomycetes</taxon>
        <taxon>Dothideomycetidae</taxon>
        <taxon>Mycosphaerellales</taxon>
        <taxon>Extremaceae</taxon>
        <taxon>Vermiconidia</taxon>
    </lineage>
</organism>
<dbReference type="CDD" id="cd00609">
    <property type="entry name" value="AAT_like"/>
    <property type="match status" value="1"/>
</dbReference>
<dbReference type="Gene3D" id="3.40.640.10">
    <property type="entry name" value="Type I PLP-dependent aspartate aminotransferase-like (Major domain)"/>
    <property type="match status" value="1"/>
</dbReference>
<dbReference type="SUPFAM" id="SSF53383">
    <property type="entry name" value="PLP-dependent transferases"/>
    <property type="match status" value="1"/>
</dbReference>
<dbReference type="InterPro" id="IPR004839">
    <property type="entry name" value="Aminotransferase_I/II_large"/>
</dbReference>
<feature type="domain" description="Aminotransferase class I/classII large" evidence="1">
    <location>
        <begin position="64"/>
        <end position="388"/>
    </location>
</feature>
<name>A0AAV9QJF0_9PEZI</name>
<keyword evidence="3" id="KW-1185">Reference proteome</keyword>
<dbReference type="Proteomes" id="UP001345827">
    <property type="component" value="Unassembled WGS sequence"/>
</dbReference>
<comment type="caution">
    <text evidence="2">The sequence shown here is derived from an EMBL/GenBank/DDBJ whole genome shotgun (WGS) entry which is preliminary data.</text>
</comment>
<dbReference type="PANTHER" id="PTHR43510:SF1">
    <property type="entry name" value="AMINOTRANSFERASE FUNCTION, HYPOTHETICAL (EUROFUNG)"/>
    <property type="match status" value="1"/>
</dbReference>
<evidence type="ECO:0000313" key="3">
    <source>
        <dbReference type="Proteomes" id="UP001345827"/>
    </source>
</evidence>